<dbReference type="EMBL" id="JACDXX010000001">
    <property type="protein sequence ID" value="MCB5408652.1"/>
    <property type="molecule type" value="Genomic_DNA"/>
</dbReference>
<evidence type="ECO:0000256" key="3">
    <source>
        <dbReference type="ARBA" id="ARBA00022833"/>
    </source>
</evidence>
<keyword evidence="3" id="KW-0862">Zinc</keyword>
<sequence>MHFAPGALEGEAGLKLQAHIFKSDAGDYYRPEGPPPEPVLPGAGRVQGSCLCGANRFSVPAPLGEIWACHCGQCRKTSGHYAASFAVAESAVQWQAQKDRSHLACGGGRRGFCEDCGSSLWFRAADGSFSMEAGAFDAPTGGQLVAHIFMADAAAYDRPDDGLPAWPGWEEDAG</sequence>
<accession>A0ABS8CH11</accession>
<dbReference type="SUPFAM" id="SSF51316">
    <property type="entry name" value="Mss4-like"/>
    <property type="match status" value="1"/>
</dbReference>
<evidence type="ECO:0000256" key="4">
    <source>
        <dbReference type="ARBA" id="ARBA00023239"/>
    </source>
</evidence>
<dbReference type="PANTHER" id="PTHR33337">
    <property type="entry name" value="GFA DOMAIN-CONTAINING PROTEIN"/>
    <property type="match status" value="1"/>
</dbReference>
<dbReference type="PANTHER" id="PTHR33337:SF40">
    <property type="entry name" value="CENP-V_GFA DOMAIN-CONTAINING PROTEIN-RELATED"/>
    <property type="match status" value="1"/>
</dbReference>
<gene>
    <name evidence="6" type="ORF">H0485_01340</name>
</gene>
<keyword evidence="7" id="KW-1185">Reference proteome</keyword>
<dbReference type="InterPro" id="IPR011057">
    <property type="entry name" value="Mss4-like_sf"/>
</dbReference>
<comment type="similarity">
    <text evidence="1">Belongs to the Gfa family.</text>
</comment>
<evidence type="ECO:0000313" key="6">
    <source>
        <dbReference type="EMBL" id="MCB5408652.1"/>
    </source>
</evidence>
<dbReference type="Gene3D" id="3.90.1590.10">
    <property type="entry name" value="glutathione-dependent formaldehyde- activating enzyme (gfa)"/>
    <property type="match status" value="1"/>
</dbReference>
<keyword evidence="2" id="KW-0479">Metal-binding</keyword>
<evidence type="ECO:0000256" key="2">
    <source>
        <dbReference type="ARBA" id="ARBA00022723"/>
    </source>
</evidence>
<name>A0ABS8CH11_9RHOB</name>
<protein>
    <submittedName>
        <fullName evidence="6">GFA family protein</fullName>
    </submittedName>
</protein>
<organism evidence="6 7">
    <name type="scientific">Pseudogemmobacter faecipullorum</name>
    <dbReference type="NCBI Taxonomy" id="2755041"/>
    <lineage>
        <taxon>Bacteria</taxon>
        <taxon>Pseudomonadati</taxon>
        <taxon>Pseudomonadota</taxon>
        <taxon>Alphaproteobacteria</taxon>
        <taxon>Rhodobacterales</taxon>
        <taxon>Paracoccaceae</taxon>
        <taxon>Pseudogemmobacter</taxon>
    </lineage>
</organism>
<dbReference type="InterPro" id="IPR006913">
    <property type="entry name" value="CENP-V/GFA"/>
</dbReference>
<evidence type="ECO:0000313" key="7">
    <source>
        <dbReference type="Proteomes" id="UP001198571"/>
    </source>
</evidence>
<comment type="caution">
    <text evidence="6">The sequence shown here is derived from an EMBL/GenBank/DDBJ whole genome shotgun (WGS) entry which is preliminary data.</text>
</comment>
<proteinExistence type="inferred from homology"/>
<reference evidence="6 7" key="1">
    <citation type="submission" date="2020-07" db="EMBL/GenBank/DDBJ databases">
        <title>Pseudogemmobacter sp. nov., isolated from poultry manure in Taiwan.</title>
        <authorList>
            <person name="Lin S.-Y."/>
            <person name="Tang Y.-S."/>
            <person name="Young C.-C."/>
        </authorList>
    </citation>
    <scope>NUCLEOTIDE SEQUENCE [LARGE SCALE GENOMIC DNA]</scope>
    <source>
        <strain evidence="6 7">CC-YST710</strain>
    </source>
</reference>
<evidence type="ECO:0000259" key="5">
    <source>
        <dbReference type="PROSITE" id="PS51891"/>
    </source>
</evidence>
<dbReference type="Proteomes" id="UP001198571">
    <property type="component" value="Unassembled WGS sequence"/>
</dbReference>
<dbReference type="Pfam" id="PF04828">
    <property type="entry name" value="GFA"/>
    <property type="match status" value="1"/>
</dbReference>
<evidence type="ECO:0000256" key="1">
    <source>
        <dbReference type="ARBA" id="ARBA00005495"/>
    </source>
</evidence>
<keyword evidence="4" id="KW-0456">Lyase</keyword>
<feature type="domain" description="CENP-V/GFA" evidence="5">
    <location>
        <begin position="46"/>
        <end position="157"/>
    </location>
</feature>
<dbReference type="PROSITE" id="PS51891">
    <property type="entry name" value="CENP_V_GFA"/>
    <property type="match status" value="1"/>
</dbReference>